<gene>
    <name evidence="2" type="ORF">JIN84_10795</name>
</gene>
<feature type="transmembrane region" description="Helical" evidence="1">
    <location>
        <begin position="115"/>
        <end position="134"/>
    </location>
</feature>
<sequence length="145" mass="15499">MKNPQSPPVGHVLVPACAIGSLSILLVVGLGLLGILGRLDSIISRIVVQDRFPSFPKSLPEWWVWLVTVLLAFAISFSILSVPATWRRLVIWITALVLIAGWAPALVLAAHAPAVAAPFIAVIWSGVCAVVYAGRHRMPVDGILP</sequence>
<reference evidence="2" key="1">
    <citation type="submission" date="2021-01" db="EMBL/GenBank/DDBJ databases">
        <title>Modified the classification status of verrucomicrobia.</title>
        <authorList>
            <person name="Feng X."/>
        </authorList>
    </citation>
    <scope>NUCLEOTIDE SEQUENCE</scope>
    <source>
        <strain evidence="2">JCM 18052</strain>
    </source>
</reference>
<dbReference type="EMBL" id="JAENIK010000011">
    <property type="protein sequence ID" value="MBK1816100.1"/>
    <property type="molecule type" value="Genomic_DNA"/>
</dbReference>
<feature type="transmembrane region" description="Helical" evidence="1">
    <location>
        <begin position="62"/>
        <end position="82"/>
    </location>
</feature>
<evidence type="ECO:0000313" key="3">
    <source>
        <dbReference type="Proteomes" id="UP000600139"/>
    </source>
</evidence>
<feature type="transmembrane region" description="Helical" evidence="1">
    <location>
        <begin position="12"/>
        <end position="36"/>
    </location>
</feature>
<keyword evidence="1" id="KW-0472">Membrane</keyword>
<comment type="caution">
    <text evidence="2">The sequence shown here is derived from an EMBL/GenBank/DDBJ whole genome shotgun (WGS) entry which is preliminary data.</text>
</comment>
<dbReference type="RefSeq" id="WP_200351057.1">
    <property type="nucleotide sequence ID" value="NZ_BAABHZ010000006.1"/>
</dbReference>
<organism evidence="2 3">
    <name type="scientific">Luteolibacter yonseiensis</name>
    <dbReference type="NCBI Taxonomy" id="1144680"/>
    <lineage>
        <taxon>Bacteria</taxon>
        <taxon>Pseudomonadati</taxon>
        <taxon>Verrucomicrobiota</taxon>
        <taxon>Verrucomicrobiia</taxon>
        <taxon>Verrucomicrobiales</taxon>
        <taxon>Verrucomicrobiaceae</taxon>
        <taxon>Luteolibacter</taxon>
    </lineage>
</organism>
<name>A0A934R6F1_9BACT</name>
<dbReference type="Proteomes" id="UP000600139">
    <property type="component" value="Unassembled WGS sequence"/>
</dbReference>
<evidence type="ECO:0008006" key="4">
    <source>
        <dbReference type="Google" id="ProtNLM"/>
    </source>
</evidence>
<protein>
    <recommendedName>
        <fullName evidence="4">Transmembrane protein</fullName>
    </recommendedName>
</protein>
<feature type="transmembrane region" description="Helical" evidence="1">
    <location>
        <begin position="89"/>
        <end position="109"/>
    </location>
</feature>
<dbReference type="AlphaFoldDB" id="A0A934R6F1"/>
<accession>A0A934R6F1</accession>
<keyword evidence="1" id="KW-0812">Transmembrane</keyword>
<proteinExistence type="predicted"/>
<evidence type="ECO:0000256" key="1">
    <source>
        <dbReference type="SAM" id="Phobius"/>
    </source>
</evidence>
<evidence type="ECO:0000313" key="2">
    <source>
        <dbReference type="EMBL" id="MBK1816100.1"/>
    </source>
</evidence>
<keyword evidence="3" id="KW-1185">Reference proteome</keyword>
<keyword evidence="1" id="KW-1133">Transmembrane helix</keyword>